<dbReference type="Proteomes" id="UP000031599">
    <property type="component" value="Unassembled WGS sequence"/>
</dbReference>
<reference evidence="3 4" key="1">
    <citation type="submission" date="2014-12" db="EMBL/GenBank/DDBJ databases">
        <title>Genome assembly of Enhygromyxa salina DSM 15201.</title>
        <authorList>
            <person name="Sharma G."/>
            <person name="Subramanian S."/>
        </authorList>
    </citation>
    <scope>NUCLEOTIDE SEQUENCE [LARGE SCALE GENOMIC DNA]</scope>
    <source>
        <strain evidence="3 4">DSM 15201</strain>
    </source>
</reference>
<proteinExistence type="predicted"/>
<dbReference type="AlphaFoldDB" id="A0A0C2D4K5"/>
<evidence type="ECO:0000313" key="3">
    <source>
        <dbReference type="EMBL" id="KIG18126.1"/>
    </source>
</evidence>
<feature type="region of interest" description="Disordered" evidence="1">
    <location>
        <begin position="19"/>
        <end position="119"/>
    </location>
</feature>
<feature type="chain" id="PRO_5002164043" description="Outer membrane protein beta-barrel domain-containing protein" evidence="2">
    <location>
        <begin position="23"/>
        <end position="343"/>
    </location>
</feature>
<evidence type="ECO:0000313" key="4">
    <source>
        <dbReference type="Proteomes" id="UP000031599"/>
    </source>
</evidence>
<evidence type="ECO:0000256" key="2">
    <source>
        <dbReference type="SAM" id="SignalP"/>
    </source>
</evidence>
<feature type="signal peptide" evidence="2">
    <location>
        <begin position="1"/>
        <end position="22"/>
    </location>
</feature>
<feature type="compositionally biased region" description="Low complexity" evidence="1">
    <location>
        <begin position="19"/>
        <end position="35"/>
    </location>
</feature>
<name>A0A0C2D4K5_9BACT</name>
<comment type="caution">
    <text evidence="3">The sequence shown here is derived from an EMBL/GenBank/DDBJ whole genome shotgun (WGS) entry which is preliminary data.</text>
</comment>
<feature type="compositionally biased region" description="Pro residues" evidence="1">
    <location>
        <begin position="100"/>
        <end position="115"/>
    </location>
</feature>
<protein>
    <recommendedName>
        <fullName evidence="5">Outer membrane protein beta-barrel domain-containing protein</fullName>
    </recommendedName>
</protein>
<evidence type="ECO:0008006" key="5">
    <source>
        <dbReference type="Google" id="ProtNLM"/>
    </source>
</evidence>
<keyword evidence="2" id="KW-0732">Signal</keyword>
<gene>
    <name evidence="3" type="ORF">DB30_02013</name>
</gene>
<organism evidence="3 4">
    <name type="scientific">Enhygromyxa salina</name>
    <dbReference type="NCBI Taxonomy" id="215803"/>
    <lineage>
        <taxon>Bacteria</taxon>
        <taxon>Pseudomonadati</taxon>
        <taxon>Myxococcota</taxon>
        <taxon>Polyangia</taxon>
        <taxon>Nannocystales</taxon>
        <taxon>Nannocystaceae</taxon>
        <taxon>Enhygromyxa</taxon>
    </lineage>
</organism>
<feature type="compositionally biased region" description="Pro residues" evidence="1">
    <location>
        <begin position="53"/>
        <end position="70"/>
    </location>
</feature>
<accession>A0A0C2D4K5</accession>
<dbReference type="EMBL" id="JMCC02000015">
    <property type="protein sequence ID" value="KIG18126.1"/>
    <property type="molecule type" value="Genomic_DNA"/>
</dbReference>
<sequence>MFGAVWKPLTLVLLLAAPPVSDDPAPVPAGEAEGPAAPPSKVEGPAAVDPDAPDAPPPDAPPPALSPDPEQPGASSSIPPNSRGGSGGSPWGTPASPTTSPSPGPSPSPGYPPPAEYEYPERDLADLPFGATAARKSAVQRNNDVLVRPFNRPVYSIAASGRFGTLLGGGTDIMQPFGYGFAAQLRIHFAAVVRSRFGVEVHAGHTRFSQRKSYEGFDESSPITRTTLLTDTDFSAGPSMQIPLGPLFLQFGGSAGVALSTLFRPQSAEVSDDEQVSTSNFMLRGGASIGVPVLNRHGLTIGAGVHHIFSPREVVIDPQAAEPETTRPFGTWLEVLLGYQIWF</sequence>
<evidence type="ECO:0000256" key="1">
    <source>
        <dbReference type="SAM" id="MobiDB-lite"/>
    </source>
</evidence>